<keyword evidence="2" id="KW-0694">RNA-binding</keyword>
<proteinExistence type="predicted"/>
<dbReference type="PhylomeDB" id="A0A0G4FYR9"/>
<gene>
    <name evidence="6" type="ORF">Cvel_19433</name>
</gene>
<dbReference type="PANTHER" id="PTHR10288">
    <property type="entry name" value="KH DOMAIN CONTAINING RNA BINDING PROTEIN"/>
    <property type="match status" value="1"/>
</dbReference>
<dbReference type="VEuPathDB" id="CryptoDB:Cvel_19433"/>
<evidence type="ECO:0000259" key="5">
    <source>
        <dbReference type="SMART" id="SM00322"/>
    </source>
</evidence>
<dbReference type="SMART" id="SM00322">
    <property type="entry name" value="KH"/>
    <property type="match status" value="2"/>
</dbReference>
<evidence type="ECO:0000256" key="2">
    <source>
        <dbReference type="PROSITE-ProRule" id="PRU00117"/>
    </source>
</evidence>
<feature type="domain" description="K Homology" evidence="5">
    <location>
        <begin position="182"/>
        <end position="266"/>
    </location>
</feature>
<dbReference type="SUPFAM" id="SSF54791">
    <property type="entry name" value="Eukaryotic type KH-domain (KH-domain type I)"/>
    <property type="match status" value="2"/>
</dbReference>
<dbReference type="EMBL" id="CDMZ01000744">
    <property type="protein sequence ID" value="CEM20627.1"/>
    <property type="molecule type" value="Genomic_DNA"/>
</dbReference>
<dbReference type="Gene3D" id="3.30.1370.10">
    <property type="entry name" value="K Homology domain, type 1"/>
    <property type="match status" value="2"/>
</dbReference>
<evidence type="ECO:0000256" key="4">
    <source>
        <dbReference type="SAM" id="SignalP"/>
    </source>
</evidence>
<feature type="signal peptide" evidence="4">
    <location>
        <begin position="1"/>
        <end position="19"/>
    </location>
</feature>
<keyword evidence="1" id="KW-0677">Repeat</keyword>
<protein>
    <recommendedName>
        <fullName evidence="5">K Homology domain-containing protein</fullName>
    </recommendedName>
</protein>
<name>A0A0G4FYR9_9ALVE</name>
<dbReference type="Pfam" id="PF00013">
    <property type="entry name" value="KH_1"/>
    <property type="match status" value="2"/>
</dbReference>
<evidence type="ECO:0000313" key="6">
    <source>
        <dbReference type="EMBL" id="CEM20627.1"/>
    </source>
</evidence>
<feature type="region of interest" description="Disordered" evidence="3">
    <location>
        <begin position="300"/>
        <end position="338"/>
    </location>
</feature>
<dbReference type="AlphaFoldDB" id="A0A0G4FYR9"/>
<feature type="region of interest" description="Disordered" evidence="3">
    <location>
        <begin position="64"/>
        <end position="85"/>
    </location>
</feature>
<dbReference type="CDD" id="cd00105">
    <property type="entry name" value="KH-I"/>
    <property type="match status" value="2"/>
</dbReference>
<sequence>MMMTQAVLLAALCCSLTSAFSPLWQQRTVPPISQQIFRSWSVRRISDPLPSSALLQTEVEDAPAEEADTSAAVSETAPETAPEGDGMVRREFPSYEFVVHFYIPSVFCGPLIGAGGSVIREIREATGARVEFAGGGPAPIRLLQVAGEYEVVLATIERLFRTIEQAVRTSERLIEKGWDVTRPFSVHLFFPTPQFGALMGLAGETQRRIRTESGARTMLVPLQDEEGRGPRLIYLGNDIQCERKMIIKGDVDNVRQAMLMSVKALTDSAQQFPLRAKAEYLGKRKLATLQEILEKASQTRRIFGSPGGGRGGYGSNQQGAYGGGASSQGASESDTIEV</sequence>
<keyword evidence="4" id="KW-0732">Signal</keyword>
<feature type="compositionally biased region" description="Gly residues" evidence="3">
    <location>
        <begin position="305"/>
        <end position="326"/>
    </location>
</feature>
<reference evidence="6" key="1">
    <citation type="submission" date="2014-11" db="EMBL/GenBank/DDBJ databases">
        <authorList>
            <person name="Otto D Thomas"/>
            <person name="Naeem Raeece"/>
        </authorList>
    </citation>
    <scope>NUCLEOTIDE SEQUENCE</scope>
</reference>
<dbReference type="InterPro" id="IPR036612">
    <property type="entry name" value="KH_dom_type_1_sf"/>
</dbReference>
<evidence type="ECO:0000256" key="1">
    <source>
        <dbReference type="ARBA" id="ARBA00022737"/>
    </source>
</evidence>
<dbReference type="InterPro" id="IPR004087">
    <property type="entry name" value="KH_dom"/>
</dbReference>
<evidence type="ECO:0000256" key="3">
    <source>
        <dbReference type="SAM" id="MobiDB-lite"/>
    </source>
</evidence>
<feature type="domain" description="K Homology" evidence="5">
    <location>
        <begin position="95"/>
        <end position="164"/>
    </location>
</feature>
<accession>A0A0G4FYR9</accession>
<dbReference type="PROSITE" id="PS50084">
    <property type="entry name" value="KH_TYPE_1"/>
    <property type="match status" value="2"/>
</dbReference>
<dbReference type="GO" id="GO:0003723">
    <property type="term" value="F:RNA binding"/>
    <property type="evidence" value="ECO:0007669"/>
    <property type="project" value="UniProtKB-UniRule"/>
</dbReference>
<dbReference type="InterPro" id="IPR004088">
    <property type="entry name" value="KH_dom_type_1"/>
</dbReference>
<feature type="chain" id="PRO_5005189436" description="K Homology domain-containing protein" evidence="4">
    <location>
        <begin position="20"/>
        <end position="338"/>
    </location>
</feature>
<organism evidence="6">
    <name type="scientific">Chromera velia CCMP2878</name>
    <dbReference type="NCBI Taxonomy" id="1169474"/>
    <lineage>
        <taxon>Eukaryota</taxon>
        <taxon>Sar</taxon>
        <taxon>Alveolata</taxon>
        <taxon>Colpodellida</taxon>
        <taxon>Chromeraceae</taxon>
        <taxon>Chromera</taxon>
    </lineage>
</organism>